<protein>
    <submittedName>
        <fullName evidence="1">Uncharacterized protein</fullName>
    </submittedName>
</protein>
<evidence type="ECO:0000313" key="2">
    <source>
        <dbReference type="Proteomes" id="UP000614811"/>
    </source>
</evidence>
<proteinExistence type="predicted"/>
<comment type="caution">
    <text evidence="1">The sequence shown here is derived from an EMBL/GenBank/DDBJ whole genome shotgun (WGS) entry which is preliminary data.</text>
</comment>
<keyword evidence="2" id="KW-1185">Reference proteome</keyword>
<dbReference type="Proteomes" id="UP000614811">
    <property type="component" value="Unassembled WGS sequence"/>
</dbReference>
<dbReference type="InterPro" id="IPR023393">
    <property type="entry name" value="START-like_dom_sf"/>
</dbReference>
<reference evidence="1" key="2">
    <citation type="submission" date="2020-09" db="EMBL/GenBank/DDBJ databases">
        <authorList>
            <person name="Sun Q."/>
            <person name="Kim S."/>
        </authorList>
    </citation>
    <scope>NUCLEOTIDE SEQUENCE</scope>
    <source>
        <strain evidence="1">KCTC 12711</strain>
    </source>
</reference>
<dbReference type="EMBL" id="BMXA01000008">
    <property type="protein sequence ID" value="GHA20159.1"/>
    <property type="molecule type" value="Genomic_DNA"/>
</dbReference>
<sequence length="159" mass="17332">MLCPSVRADVIQASADHFTLRQEASSVLPPPQLWQRLIQPQLWWHPEHTYSGNAGNLSLDPVAGGVWAERWEGNSVIHGTVVNVAAGTMLRLDAPFGPLQERAVDVVWTISIQAHETGSLVIFEEVANGTNASGLDELAKAVDYVKTEAIKRLVTIADK</sequence>
<gene>
    <name evidence="1" type="ORF">GCM10008090_32580</name>
</gene>
<evidence type="ECO:0000313" key="1">
    <source>
        <dbReference type="EMBL" id="GHA20159.1"/>
    </source>
</evidence>
<reference evidence="1" key="1">
    <citation type="journal article" date="2014" name="Int. J. Syst. Evol. Microbiol.">
        <title>Complete genome sequence of Corynebacterium casei LMG S-19264T (=DSM 44701T), isolated from a smear-ripened cheese.</title>
        <authorList>
            <consortium name="US DOE Joint Genome Institute (JGI-PGF)"/>
            <person name="Walter F."/>
            <person name="Albersmeier A."/>
            <person name="Kalinowski J."/>
            <person name="Ruckert C."/>
        </authorList>
    </citation>
    <scope>NUCLEOTIDE SEQUENCE</scope>
    <source>
        <strain evidence="1">KCTC 12711</strain>
    </source>
</reference>
<dbReference type="AlphaFoldDB" id="A0A918S1G8"/>
<accession>A0A918S1G8</accession>
<name>A0A918S1G8_9GAMM</name>
<organism evidence="1 2">
    <name type="scientific">Arenicella chitinivorans</name>
    <dbReference type="NCBI Taxonomy" id="1329800"/>
    <lineage>
        <taxon>Bacteria</taxon>
        <taxon>Pseudomonadati</taxon>
        <taxon>Pseudomonadota</taxon>
        <taxon>Gammaproteobacteria</taxon>
        <taxon>Arenicellales</taxon>
        <taxon>Arenicellaceae</taxon>
        <taxon>Arenicella</taxon>
    </lineage>
</organism>
<dbReference type="Gene3D" id="3.30.530.20">
    <property type="match status" value="1"/>
</dbReference>
<dbReference type="SUPFAM" id="SSF55961">
    <property type="entry name" value="Bet v1-like"/>
    <property type="match status" value="1"/>
</dbReference>